<name>U2P8N1_9BACT</name>
<protein>
    <submittedName>
        <fullName evidence="1">Putative lipoprotein</fullName>
    </submittedName>
</protein>
<sequence length="219" mass="25085">MITIKITEIMKQLHYLWMVAALLLTTTSLTSCLGDNGDSPDTQVFNLTRAQRMQGLNAATGQYNGWIFFYNEETRKSDSTAVAWQIAGNDSTLTMEAFPVKQFANYTSDNVAKDVLNNAGSQQLALDIHMPYVMRKTDWEAQFYQYIVVPKDKKLSFTYKGKTCELSFIDQYLQTNQTTYYPVMQYYKGKNLFYLLVRELKVDGATYAINTAVVIRTKI</sequence>
<dbReference type="RefSeq" id="WP_021589188.1">
    <property type="nucleotide sequence ID" value="NZ_AWEY01000008.1"/>
</dbReference>
<dbReference type="InterPro" id="IPR032293">
    <property type="entry name" value="DUF4840"/>
</dbReference>
<gene>
    <name evidence="1" type="ORF">HMPREF9135_0280</name>
</gene>
<dbReference type="EMBL" id="AWEY01000008">
    <property type="protein sequence ID" value="ERK40059.1"/>
    <property type="molecule type" value="Genomic_DNA"/>
</dbReference>
<dbReference type="Proteomes" id="UP000016648">
    <property type="component" value="Unassembled WGS sequence"/>
</dbReference>
<comment type="caution">
    <text evidence="1">The sequence shown here is derived from an EMBL/GenBank/DDBJ whole genome shotgun (WGS) entry which is preliminary data.</text>
</comment>
<evidence type="ECO:0000313" key="1">
    <source>
        <dbReference type="EMBL" id="ERK40059.1"/>
    </source>
</evidence>
<organism evidence="1 2">
    <name type="scientific">Segatella baroniae F0067</name>
    <dbReference type="NCBI Taxonomy" id="1115809"/>
    <lineage>
        <taxon>Bacteria</taxon>
        <taxon>Pseudomonadati</taxon>
        <taxon>Bacteroidota</taxon>
        <taxon>Bacteroidia</taxon>
        <taxon>Bacteroidales</taxon>
        <taxon>Prevotellaceae</taxon>
        <taxon>Segatella</taxon>
    </lineage>
</organism>
<dbReference type="PROSITE" id="PS51257">
    <property type="entry name" value="PROKAR_LIPOPROTEIN"/>
    <property type="match status" value="1"/>
</dbReference>
<proteinExistence type="predicted"/>
<reference evidence="1 2" key="1">
    <citation type="submission" date="2013-08" db="EMBL/GenBank/DDBJ databases">
        <authorList>
            <person name="Durkin A.S."/>
            <person name="Haft D.R."/>
            <person name="McCorrison J."/>
            <person name="Torralba M."/>
            <person name="Gillis M."/>
            <person name="Haft D.H."/>
            <person name="Methe B."/>
            <person name="Sutton G."/>
            <person name="Nelson K.E."/>
        </authorList>
    </citation>
    <scope>NUCLEOTIDE SEQUENCE [LARGE SCALE GENOMIC DNA]</scope>
    <source>
        <strain evidence="1 2">F0067</strain>
    </source>
</reference>
<keyword evidence="1" id="KW-0449">Lipoprotein</keyword>
<dbReference type="PATRIC" id="fig|1115809.3.peg.761"/>
<evidence type="ECO:0000313" key="2">
    <source>
        <dbReference type="Proteomes" id="UP000016648"/>
    </source>
</evidence>
<keyword evidence="2" id="KW-1185">Reference proteome</keyword>
<dbReference type="Pfam" id="PF16128">
    <property type="entry name" value="DUF4840"/>
    <property type="match status" value="1"/>
</dbReference>
<accession>U2P8N1</accession>
<dbReference type="AlphaFoldDB" id="U2P8N1"/>